<keyword evidence="2" id="KW-0789">Thiol protease inhibitor</keyword>
<dbReference type="InterPro" id="IPR036582">
    <property type="entry name" value="Mao_N_sf"/>
</dbReference>
<reference evidence="6 7" key="1">
    <citation type="submission" date="2023-03" db="EMBL/GenBank/DDBJ databases">
        <title>Complete genome sequence of Tepidibacter sp. SWIR-1, isolated from a deep-sea hydrothermal vent.</title>
        <authorList>
            <person name="Li X."/>
        </authorList>
    </citation>
    <scope>NUCLEOTIDE SEQUENCE [LARGE SCALE GENOMIC DNA]</scope>
    <source>
        <strain evidence="6 7">SWIR-1</strain>
    </source>
</reference>
<dbReference type="SUPFAM" id="SSF55383">
    <property type="entry name" value="Copper amine oxidase, domain N"/>
    <property type="match status" value="1"/>
</dbReference>
<keyword evidence="1" id="KW-0646">Protease inhibitor</keyword>
<feature type="domain" description="Copper amine oxidase-like N-terminal" evidence="4">
    <location>
        <begin position="66"/>
        <end position="175"/>
    </location>
</feature>
<name>A0ABY8EG76_9FIRM</name>
<dbReference type="Gene3D" id="3.30.457.10">
    <property type="entry name" value="Copper amine oxidase-like, N-terminal domain"/>
    <property type="match status" value="1"/>
</dbReference>
<dbReference type="SUPFAM" id="SSF141066">
    <property type="entry name" value="ICP-like"/>
    <property type="match status" value="1"/>
</dbReference>
<accession>A0ABY8EG76</accession>
<evidence type="ECO:0000313" key="6">
    <source>
        <dbReference type="EMBL" id="WFD09855.1"/>
    </source>
</evidence>
<dbReference type="InterPro" id="IPR052781">
    <property type="entry name" value="Cys_protease_inhibitor_I42"/>
</dbReference>
<dbReference type="PANTHER" id="PTHR36530:SF1">
    <property type="entry name" value="AMOEBIASIN-1"/>
    <property type="match status" value="1"/>
</dbReference>
<dbReference type="Pfam" id="PF09394">
    <property type="entry name" value="Inhibitor_I42"/>
    <property type="match status" value="1"/>
</dbReference>
<evidence type="ECO:0000313" key="7">
    <source>
        <dbReference type="Proteomes" id="UP001222800"/>
    </source>
</evidence>
<sequence length="626" mass="69212">MKIKNKAIATTLIGASLLTNMMPVFANEKPTTCIDIRKPILISEQGENPVPVLISNAPNKIINVNIDGKIVPFPDQKPMLIKDESRTIVPVRFITEYLGGTASWDADSKTATIELDGKKVELPVNKKHANVDGKQVKLDSSAKLISNRTFVPLRFVCETFGYDVSWDKESNTVILQKNNSITLSENPTTGYVWHYSIENESIVKVVSDNYQQDKIDSELSNDENIAICGVGGKHTWELEGLKEGTTIIKFESYRPGEEKDKTTNTKEYTITVDSDLKVSIKEKEDMYTGGSKYFDEELGLYKMFGNVTKIENDTILVDGEGMYDQIRFNINEDTEIVDLDGMKLSKDDITDESKIVVYHDQKMTRSLPPIANAQKIVVANLNVKDGKITQITDVKNGKMFLIGNMNDGINFNISDETVIVNELGQKLTVDALAKGVEVEVYYGNMMTMSLPPITSAKKVVVKSINVKEGNISQITNVKNGMMFLVGNMNDGINFNITDKTSIVDEAGQNLSVDDLAKGTEVEVYYGNMMTASLPPITNATKVVVKGVYAMTGDVKSLEGNYMLVEGNGLYNQIKFNITDETKIVDKEGKELSKSDIKEGSKVVAYHGGAMTRSLPPITNATKIIVE</sequence>
<dbReference type="PANTHER" id="PTHR36530">
    <property type="entry name" value="INHIBITOR OF CYSTEINE PEPTIDASE"/>
    <property type="match status" value="1"/>
</dbReference>
<dbReference type="InterPro" id="IPR018990">
    <property type="entry name" value="Prot_inh_I42_chagasin"/>
</dbReference>
<feature type="signal peptide" evidence="3">
    <location>
        <begin position="1"/>
        <end position="26"/>
    </location>
</feature>
<feature type="domain" description="Proteinase inhibitor I42 chagasin" evidence="5">
    <location>
        <begin position="177"/>
        <end position="272"/>
    </location>
</feature>
<organism evidence="6 7">
    <name type="scientific">Tepidibacter hydrothermalis</name>
    <dbReference type="NCBI Taxonomy" id="3036126"/>
    <lineage>
        <taxon>Bacteria</taxon>
        <taxon>Bacillati</taxon>
        <taxon>Bacillota</taxon>
        <taxon>Clostridia</taxon>
        <taxon>Peptostreptococcales</taxon>
        <taxon>Peptostreptococcaceae</taxon>
        <taxon>Tepidibacter</taxon>
    </lineage>
</organism>
<dbReference type="Pfam" id="PF07833">
    <property type="entry name" value="Cu_amine_oxidN1"/>
    <property type="match status" value="1"/>
</dbReference>
<dbReference type="Gene3D" id="2.60.40.2020">
    <property type="match status" value="1"/>
</dbReference>
<dbReference type="InterPro" id="IPR036331">
    <property type="entry name" value="Chagasin-like_sf"/>
</dbReference>
<evidence type="ECO:0000256" key="1">
    <source>
        <dbReference type="ARBA" id="ARBA00022690"/>
    </source>
</evidence>
<dbReference type="Proteomes" id="UP001222800">
    <property type="component" value="Chromosome"/>
</dbReference>
<proteinExistence type="predicted"/>
<protein>
    <submittedName>
        <fullName evidence="6">Stalk domain-containing protein</fullName>
    </submittedName>
</protein>
<keyword evidence="7" id="KW-1185">Reference proteome</keyword>
<keyword evidence="3" id="KW-0732">Signal</keyword>
<evidence type="ECO:0000259" key="5">
    <source>
        <dbReference type="Pfam" id="PF09394"/>
    </source>
</evidence>
<gene>
    <name evidence="6" type="ORF">P4S50_15865</name>
</gene>
<dbReference type="InterPro" id="IPR012854">
    <property type="entry name" value="Cu_amine_oxidase-like_N"/>
</dbReference>
<evidence type="ECO:0000259" key="4">
    <source>
        <dbReference type="Pfam" id="PF07833"/>
    </source>
</evidence>
<feature type="chain" id="PRO_5046644464" evidence="3">
    <location>
        <begin position="27"/>
        <end position="626"/>
    </location>
</feature>
<evidence type="ECO:0000256" key="2">
    <source>
        <dbReference type="ARBA" id="ARBA00022704"/>
    </source>
</evidence>
<dbReference type="EMBL" id="CP120733">
    <property type="protein sequence ID" value="WFD09855.1"/>
    <property type="molecule type" value="Genomic_DNA"/>
</dbReference>
<dbReference type="RefSeq" id="WP_277731809.1">
    <property type="nucleotide sequence ID" value="NZ_CP120733.1"/>
</dbReference>
<evidence type="ECO:0000256" key="3">
    <source>
        <dbReference type="SAM" id="SignalP"/>
    </source>
</evidence>